<keyword evidence="7" id="KW-1185">Reference proteome</keyword>
<dbReference type="Pfam" id="PF01738">
    <property type="entry name" value="DLH"/>
    <property type="match status" value="1"/>
</dbReference>
<dbReference type="InterPro" id="IPR002925">
    <property type="entry name" value="Dienelactn_hydro"/>
</dbReference>
<dbReference type="PANTHER" id="PTHR48081">
    <property type="entry name" value="AB HYDROLASE SUPERFAMILY PROTEIN C4A8.06C"/>
    <property type="match status" value="1"/>
</dbReference>
<dbReference type="Pfam" id="PF20434">
    <property type="entry name" value="BD-FAE"/>
    <property type="match status" value="1"/>
</dbReference>
<dbReference type="PANTHER" id="PTHR48081:SF30">
    <property type="entry name" value="ACETYL-HYDROLASE LIPR-RELATED"/>
    <property type="match status" value="1"/>
</dbReference>
<dbReference type="Proteomes" id="UP001252186">
    <property type="component" value="Unassembled WGS sequence"/>
</dbReference>
<dbReference type="RefSeq" id="WP_311591649.1">
    <property type="nucleotide sequence ID" value="NZ_JAVRHV010000001.1"/>
</dbReference>
<dbReference type="SUPFAM" id="SSF53474">
    <property type="entry name" value="alpha/beta-Hydrolases"/>
    <property type="match status" value="1"/>
</dbReference>
<protein>
    <submittedName>
        <fullName evidence="6">Alpha/beta hydrolase</fullName>
    </submittedName>
</protein>
<feature type="chain" id="PRO_5045764018" evidence="3">
    <location>
        <begin position="20"/>
        <end position="290"/>
    </location>
</feature>
<organism evidence="6 7">
    <name type="scientific">Urechidicola vernalis</name>
    <dbReference type="NCBI Taxonomy" id="3075600"/>
    <lineage>
        <taxon>Bacteria</taxon>
        <taxon>Pseudomonadati</taxon>
        <taxon>Bacteroidota</taxon>
        <taxon>Flavobacteriia</taxon>
        <taxon>Flavobacteriales</taxon>
        <taxon>Flavobacteriaceae</taxon>
        <taxon>Urechidicola</taxon>
    </lineage>
</organism>
<comment type="similarity">
    <text evidence="1">Belongs to the 'GDXG' lipolytic enzyme family.</text>
</comment>
<evidence type="ECO:0000256" key="3">
    <source>
        <dbReference type="SAM" id="SignalP"/>
    </source>
</evidence>
<dbReference type="GO" id="GO:0016787">
    <property type="term" value="F:hydrolase activity"/>
    <property type="evidence" value="ECO:0007669"/>
    <property type="project" value="UniProtKB-KW"/>
</dbReference>
<gene>
    <name evidence="6" type="ORF">RM519_01165</name>
</gene>
<dbReference type="InterPro" id="IPR049492">
    <property type="entry name" value="BD-FAE-like_dom"/>
</dbReference>
<feature type="signal peptide" evidence="3">
    <location>
        <begin position="1"/>
        <end position="19"/>
    </location>
</feature>
<dbReference type="EMBL" id="JAVRHV010000001">
    <property type="protein sequence ID" value="MDT0551841.1"/>
    <property type="molecule type" value="Genomic_DNA"/>
</dbReference>
<evidence type="ECO:0000313" key="7">
    <source>
        <dbReference type="Proteomes" id="UP001252186"/>
    </source>
</evidence>
<evidence type="ECO:0000259" key="5">
    <source>
        <dbReference type="Pfam" id="PF20434"/>
    </source>
</evidence>
<sequence length="290" mass="32159">MKNSLVLFLVFAALIRSFASVEPNLKVVYKEVDGIKLSMDIFFPENHKMNNQSPAILFFHGGGWKGGGVAHFYNQAAYLASRGMVAISVQYRTEKPHGTTPIECVKDGKSAMRWIKTHASEYGIDPNRIVAGGGSAGGHVAAAMATLEGFNEEGEDTSVSCVPKALVLFNPVANNGPNGYGFERVHEYWEGFSPAHNLIKNAPPTLIMLGTKDKLFTVSQAQEYKQKMEVLGLRCDLILYDDQDHAFFNIDMNKELHFKTMEDADVFLTSLGYLKGKPIVNKFRESINEK</sequence>
<proteinExistence type="inferred from homology"/>
<keyword evidence="3" id="KW-0732">Signal</keyword>
<evidence type="ECO:0000259" key="4">
    <source>
        <dbReference type="Pfam" id="PF01738"/>
    </source>
</evidence>
<evidence type="ECO:0000313" key="6">
    <source>
        <dbReference type="EMBL" id="MDT0551841.1"/>
    </source>
</evidence>
<evidence type="ECO:0000256" key="2">
    <source>
        <dbReference type="ARBA" id="ARBA00022801"/>
    </source>
</evidence>
<feature type="domain" description="BD-FAE-like" evidence="5">
    <location>
        <begin position="39"/>
        <end position="150"/>
    </location>
</feature>
<dbReference type="InterPro" id="IPR029058">
    <property type="entry name" value="AB_hydrolase_fold"/>
</dbReference>
<feature type="domain" description="Dienelactone hydrolase" evidence="4">
    <location>
        <begin position="198"/>
        <end position="253"/>
    </location>
</feature>
<accession>A0ABU2Y0X9</accession>
<evidence type="ECO:0000256" key="1">
    <source>
        <dbReference type="ARBA" id="ARBA00010515"/>
    </source>
</evidence>
<reference evidence="6 7" key="1">
    <citation type="submission" date="2023-09" db="EMBL/GenBank/DDBJ databases">
        <authorList>
            <person name="Rey-Velasco X."/>
        </authorList>
    </citation>
    <scope>NUCLEOTIDE SEQUENCE [LARGE SCALE GENOMIC DNA]</scope>
    <source>
        <strain evidence="6 7">P050</strain>
    </source>
</reference>
<name>A0ABU2Y0X9_9FLAO</name>
<keyword evidence="2 6" id="KW-0378">Hydrolase</keyword>
<comment type="caution">
    <text evidence="6">The sequence shown here is derived from an EMBL/GenBank/DDBJ whole genome shotgun (WGS) entry which is preliminary data.</text>
</comment>
<dbReference type="Gene3D" id="3.40.50.1820">
    <property type="entry name" value="alpha/beta hydrolase"/>
    <property type="match status" value="1"/>
</dbReference>
<dbReference type="InterPro" id="IPR050300">
    <property type="entry name" value="GDXG_lipolytic_enzyme"/>
</dbReference>